<organism evidence="2">
    <name type="scientific">Caenorhabditis brenneri</name>
    <name type="common">Nematode worm</name>
    <dbReference type="NCBI Taxonomy" id="135651"/>
    <lineage>
        <taxon>Eukaryota</taxon>
        <taxon>Metazoa</taxon>
        <taxon>Ecdysozoa</taxon>
        <taxon>Nematoda</taxon>
        <taxon>Chromadorea</taxon>
        <taxon>Rhabditida</taxon>
        <taxon>Rhabditina</taxon>
        <taxon>Rhabditomorpha</taxon>
        <taxon>Rhabditoidea</taxon>
        <taxon>Rhabditidae</taxon>
        <taxon>Peloderinae</taxon>
        <taxon>Caenorhabditis</taxon>
    </lineage>
</organism>
<proteinExistence type="predicted"/>
<keyword evidence="2" id="KW-1185">Reference proteome</keyword>
<sequence>MAKYSSVEQTVQITQPGLLDLEAQRALIRPASQEADESYGCCRLIRYIFLSYCCMLRGCSAIVECDDDDDEDDEDN</sequence>
<name>G0N1Y3_CAEBE</name>
<dbReference type="Proteomes" id="UP000008068">
    <property type="component" value="Unassembled WGS sequence"/>
</dbReference>
<accession>G0N1Y3</accession>
<reference evidence="2" key="1">
    <citation type="submission" date="2011-07" db="EMBL/GenBank/DDBJ databases">
        <authorList>
            <consortium name="Caenorhabditis brenneri Sequencing and Analysis Consortium"/>
            <person name="Wilson R.K."/>
        </authorList>
    </citation>
    <scope>NUCLEOTIDE SEQUENCE [LARGE SCALE GENOMIC DNA]</scope>
    <source>
        <strain evidence="2">PB2801</strain>
    </source>
</reference>
<evidence type="ECO:0000313" key="2">
    <source>
        <dbReference type="Proteomes" id="UP000008068"/>
    </source>
</evidence>
<gene>
    <name evidence="1" type="ORF">CAEBREN_10265</name>
</gene>
<dbReference type="InParanoid" id="G0N1Y3"/>
<dbReference type="EMBL" id="GL379828">
    <property type="protein sequence ID" value="EGT50353.1"/>
    <property type="molecule type" value="Genomic_DNA"/>
</dbReference>
<protein>
    <submittedName>
        <fullName evidence="1">Uncharacterized protein</fullName>
    </submittedName>
</protein>
<dbReference type="AlphaFoldDB" id="G0N1Y3"/>
<evidence type="ECO:0000313" key="1">
    <source>
        <dbReference type="EMBL" id="EGT50353.1"/>
    </source>
</evidence>
<dbReference type="HOGENOM" id="CLU_2656655_0_0_1"/>